<protein>
    <submittedName>
        <fullName evidence="2">Uncharacterized protein</fullName>
    </submittedName>
</protein>
<name>A0A836IPI9_9TRYP</name>
<proteinExistence type="predicted"/>
<sequence>MRSRVERVARAEQREFVEKELSARVDRLLQRLTREITLCASAWAAQLSASPRKESTSCLGGAASLAWEGWSDAELASVRSTMTEVHELVGLHVVRFHDSVAATLGSEANVTRGFSEAAAAGSTGDASETKGSSSPFYEVFVRQLINRLVFAVTSTTISSVVPSACTDCVRGAAYSEDGDAVIPECFVPCGASSLFPAQSVLRLPASIYIGWRCGYSLLDSIGDTLRVTDGDREAGWLDLTSAALCSLVGCGGAHGSAPSPAVAPDTGVALHNFLVSAKTQMCTLQCWWWWCSLVFEHGCSRGWLTTISSAPSPGHAQGVLGSTKESPGPAPATAPTTAGDCGRADGATLDIFVAAEDDYRSLWDLGCAEAAAYLSAIVLPSVVHFLHAVVERFVLIEPMPSLQQCPDPSWRFREVVRTVRSVADGFFPSPPQTTNIASSGTPPSHSPPLTAATDSFLRHAVHDALLPLAERVLDNPDLLQSRRVAWADAADTAAPAASVKCADEGWGSGDDSEWGEVQMTGSATVHSSSAGAPTSAAAPPIKLQSTLAYALDVLESELGGIVSTDSVAMTLLRL</sequence>
<comment type="caution">
    <text evidence="2">The sequence shown here is derived from an EMBL/GenBank/DDBJ whole genome shotgun (WGS) entry which is preliminary data.</text>
</comment>
<dbReference type="AlphaFoldDB" id="A0A836IPI9"/>
<accession>A0A836IPI9</accession>
<keyword evidence="3" id="KW-1185">Reference proteome</keyword>
<gene>
    <name evidence="2" type="ORF">JKF63_06770</name>
</gene>
<dbReference type="RefSeq" id="XP_067758612.1">
    <property type="nucleotide sequence ID" value="XM_067902719.1"/>
</dbReference>
<dbReference type="EMBL" id="JAFJZO010000014">
    <property type="protein sequence ID" value="KAG5509460.1"/>
    <property type="molecule type" value="Genomic_DNA"/>
</dbReference>
<feature type="region of interest" description="Disordered" evidence="1">
    <location>
        <begin position="315"/>
        <end position="341"/>
    </location>
</feature>
<evidence type="ECO:0000313" key="3">
    <source>
        <dbReference type="Proteomes" id="UP000674318"/>
    </source>
</evidence>
<reference evidence="2 3" key="1">
    <citation type="submission" date="2021-02" db="EMBL/GenBank/DDBJ databases">
        <title>Porcisia hertigi Genome sequencing and assembly.</title>
        <authorList>
            <person name="Almutairi H."/>
            <person name="Gatherer D."/>
        </authorList>
    </citation>
    <scope>NUCLEOTIDE SEQUENCE [LARGE SCALE GENOMIC DNA]</scope>
    <source>
        <strain evidence="2 3">C119</strain>
    </source>
</reference>
<dbReference type="KEGG" id="phet:94292796"/>
<organism evidence="2 3">
    <name type="scientific">Porcisia hertigi</name>
    <dbReference type="NCBI Taxonomy" id="2761500"/>
    <lineage>
        <taxon>Eukaryota</taxon>
        <taxon>Discoba</taxon>
        <taxon>Euglenozoa</taxon>
        <taxon>Kinetoplastea</taxon>
        <taxon>Metakinetoplastina</taxon>
        <taxon>Trypanosomatida</taxon>
        <taxon>Trypanosomatidae</taxon>
        <taxon>Leishmaniinae</taxon>
        <taxon>Porcisia</taxon>
    </lineage>
</organism>
<evidence type="ECO:0000313" key="2">
    <source>
        <dbReference type="EMBL" id="KAG5509460.1"/>
    </source>
</evidence>
<dbReference type="Proteomes" id="UP000674318">
    <property type="component" value="Unassembled WGS sequence"/>
</dbReference>
<dbReference type="OrthoDB" id="267245at2759"/>
<dbReference type="GeneID" id="94292796"/>
<evidence type="ECO:0000256" key="1">
    <source>
        <dbReference type="SAM" id="MobiDB-lite"/>
    </source>
</evidence>